<evidence type="ECO:0000313" key="1">
    <source>
        <dbReference type="EMBL" id="SNT28737.1"/>
    </source>
</evidence>
<dbReference type="AlphaFoldDB" id="A0A239LDM5"/>
<name>A0A239LDM5_9BURK</name>
<proteinExistence type="predicted"/>
<organism evidence="1 2">
    <name type="scientific">Noviherbaspirillum humi</name>
    <dbReference type="NCBI Taxonomy" id="1688639"/>
    <lineage>
        <taxon>Bacteria</taxon>
        <taxon>Pseudomonadati</taxon>
        <taxon>Pseudomonadota</taxon>
        <taxon>Betaproteobacteria</taxon>
        <taxon>Burkholderiales</taxon>
        <taxon>Oxalobacteraceae</taxon>
        <taxon>Noviherbaspirillum</taxon>
    </lineage>
</organism>
<keyword evidence="2" id="KW-1185">Reference proteome</keyword>
<dbReference type="Proteomes" id="UP000198284">
    <property type="component" value="Unassembled WGS sequence"/>
</dbReference>
<protein>
    <submittedName>
        <fullName evidence="1">Uncharacterized protein</fullName>
    </submittedName>
</protein>
<dbReference type="EMBL" id="FZOT01000022">
    <property type="protein sequence ID" value="SNT28737.1"/>
    <property type="molecule type" value="Genomic_DNA"/>
</dbReference>
<gene>
    <name evidence="1" type="ORF">SAMN06265795_12226</name>
</gene>
<sequence>MVSIPKKVPMPRFRGSRKPATQLTDAIQRILTRAKSSPHPFAVFVNGGALVLSNMNSLHFKTFHQRYPDALIAIYGPGLTVTAVLDDLREHFPDEVAHDHA</sequence>
<reference evidence="1 2" key="1">
    <citation type="submission" date="2017-06" db="EMBL/GenBank/DDBJ databases">
        <authorList>
            <person name="Kim H.J."/>
            <person name="Triplett B.A."/>
        </authorList>
    </citation>
    <scope>NUCLEOTIDE SEQUENCE [LARGE SCALE GENOMIC DNA]</scope>
    <source>
        <strain evidence="1 2">U15</strain>
    </source>
</reference>
<evidence type="ECO:0000313" key="2">
    <source>
        <dbReference type="Proteomes" id="UP000198284"/>
    </source>
</evidence>
<accession>A0A239LDM5</accession>